<feature type="region of interest" description="Disordered" evidence="1">
    <location>
        <begin position="148"/>
        <end position="197"/>
    </location>
</feature>
<evidence type="ECO:0000256" key="1">
    <source>
        <dbReference type="SAM" id="MobiDB-lite"/>
    </source>
</evidence>
<feature type="region of interest" description="Disordered" evidence="1">
    <location>
        <begin position="91"/>
        <end position="126"/>
    </location>
</feature>
<feature type="region of interest" description="Disordered" evidence="1">
    <location>
        <begin position="235"/>
        <end position="258"/>
    </location>
</feature>
<keyword evidence="3" id="KW-1185">Reference proteome</keyword>
<reference evidence="2" key="1">
    <citation type="journal article" date="2020" name="bioRxiv">
        <title>Comparative genomics of Chlamydomonas.</title>
        <authorList>
            <person name="Craig R.J."/>
            <person name="Hasan A.R."/>
            <person name="Ness R.W."/>
            <person name="Keightley P.D."/>
        </authorList>
    </citation>
    <scope>NUCLEOTIDE SEQUENCE</scope>
    <source>
        <strain evidence="2">CCAP 11/173</strain>
    </source>
</reference>
<organism evidence="2 3">
    <name type="scientific">Chlamydomonas schloesseri</name>
    <dbReference type="NCBI Taxonomy" id="2026947"/>
    <lineage>
        <taxon>Eukaryota</taxon>
        <taxon>Viridiplantae</taxon>
        <taxon>Chlorophyta</taxon>
        <taxon>core chlorophytes</taxon>
        <taxon>Chlorophyceae</taxon>
        <taxon>CS clade</taxon>
        <taxon>Chlamydomonadales</taxon>
        <taxon>Chlamydomonadaceae</taxon>
        <taxon>Chlamydomonas</taxon>
    </lineage>
</organism>
<dbReference type="OrthoDB" id="544663at2759"/>
<evidence type="ECO:0000313" key="2">
    <source>
        <dbReference type="EMBL" id="KAG2447391.1"/>
    </source>
</evidence>
<gene>
    <name evidence="2" type="ORF">HYH02_007719</name>
</gene>
<dbReference type="EMBL" id="JAEHOD010000022">
    <property type="protein sequence ID" value="KAG2447391.1"/>
    <property type="molecule type" value="Genomic_DNA"/>
</dbReference>
<sequence length="258" mass="25619">MVVYALPGDVHLPPKKRHFGQTSPASCEASSPSKRSKHEGDVLAADMLPAALVLGAELHVDGLLELLTGALCSALGTDGIHCDTAPAVPVGPSGTDVAPPGPAQHAAHTAGHAEPAAPLAAGQSPHTDAATASISFDVLRCSLPALTIPRPPAAPPADELDDEDDRSSVVSLSAWVGGTPGGRRRGSEVAGGQGPGSGGVTPLSGFLSFSFAAGGFTPRAAMAAQAAAAAAPCSSCESVGSDPAAAWPRRRLSNGGRR</sequence>
<evidence type="ECO:0000313" key="3">
    <source>
        <dbReference type="Proteomes" id="UP000613740"/>
    </source>
</evidence>
<feature type="compositionally biased region" description="Low complexity" evidence="1">
    <location>
        <begin position="105"/>
        <end position="122"/>
    </location>
</feature>
<comment type="caution">
    <text evidence="2">The sequence shown here is derived from an EMBL/GenBank/DDBJ whole genome shotgun (WGS) entry which is preliminary data.</text>
</comment>
<dbReference type="Proteomes" id="UP000613740">
    <property type="component" value="Unassembled WGS sequence"/>
</dbReference>
<feature type="region of interest" description="Disordered" evidence="1">
    <location>
        <begin position="14"/>
        <end position="38"/>
    </location>
</feature>
<feature type="compositionally biased region" description="Polar residues" evidence="1">
    <location>
        <begin position="20"/>
        <end position="33"/>
    </location>
</feature>
<feature type="compositionally biased region" description="Basic residues" evidence="1">
    <location>
        <begin position="248"/>
        <end position="258"/>
    </location>
</feature>
<protein>
    <submittedName>
        <fullName evidence="2">Uncharacterized protein</fullName>
    </submittedName>
</protein>
<accession>A0A835WHR1</accession>
<dbReference type="AlphaFoldDB" id="A0A835WHR1"/>
<proteinExistence type="predicted"/>
<name>A0A835WHR1_9CHLO</name>